<gene>
    <name evidence="1" type="ORF">EVAR_79670_1</name>
</gene>
<dbReference type="AlphaFoldDB" id="A0A4C1W9V6"/>
<comment type="caution">
    <text evidence="1">The sequence shown here is derived from an EMBL/GenBank/DDBJ whole genome shotgun (WGS) entry which is preliminary data.</text>
</comment>
<reference evidence="1 2" key="1">
    <citation type="journal article" date="2019" name="Commun. Biol.">
        <title>The bagworm genome reveals a unique fibroin gene that provides high tensile strength.</title>
        <authorList>
            <person name="Kono N."/>
            <person name="Nakamura H."/>
            <person name="Ohtoshi R."/>
            <person name="Tomita M."/>
            <person name="Numata K."/>
            <person name="Arakawa K."/>
        </authorList>
    </citation>
    <scope>NUCLEOTIDE SEQUENCE [LARGE SCALE GENOMIC DNA]</scope>
</reference>
<dbReference type="SUPFAM" id="SSF56672">
    <property type="entry name" value="DNA/RNA polymerases"/>
    <property type="match status" value="1"/>
</dbReference>
<organism evidence="1 2">
    <name type="scientific">Eumeta variegata</name>
    <name type="common">Bagworm moth</name>
    <name type="synonym">Eumeta japonica</name>
    <dbReference type="NCBI Taxonomy" id="151549"/>
    <lineage>
        <taxon>Eukaryota</taxon>
        <taxon>Metazoa</taxon>
        <taxon>Ecdysozoa</taxon>
        <taxon>Arthropoda</taxon>
        <taxon>Hexapoda</taxon>
        <taxon>Insecta</taxon>
        <taxon>Pterygota</taxon>
        <taxon>Neoptera</taxon>
        <taxon>Endopterygota</taxon>
        <taxon>Lepidoptera</taxon>
        <taxon>Glossata</taxon>
        <taxon>Ditrysia</taxon>
        <taxon>Tineoidea</taxon>
        <taxon>Psychidae</taxon>
        <taxon>Oiketicinae</taxon>
        <taxon>Eumeta</taxon>
    </lineage>
</organism>
<keyword evidence="2" id="KW-1185">Reference proteome</keyword>
<protein>
    <submittedName>
        <fullName evidence="1">Uncharacterized protein</fullName>
    </submittedName>
</protein>
<name>A0A4C1W9V6_EUMVA</name>
<accession>A0A4C1W9V6</accession>
<evidence type="ECO:0000313" key="1">
    <source>
        <dbReference type="EMBL" id="GBP47821.1"/>
    </source>
</evidence>
<proteinExistence type="predicted"/>
<dbReference type="GO" id="GO:0071897">
    <property type="term" value="P:DNA biosynthetic process"/>
    <property type="evidence" value="ECO:0007669"/>
    <property type="project" value="UniProtKB-ARBA"/>
</dbReference>
<dbReference type="InterPro" id="IPR043502">
    <property type="entry name" value="DNA/RNA_pol_sf"/>
</dbReference>
<dbReference type="EMBL" id="BGZK01000510">
    <property type="protein sequence ID" value="GBP47821.1"/>
    <property type="molecule type" value="Genomic_DNA"/>
</dbReference>
<evidence type="ECO:0000313" key="2">
    <source>
        <dbReference type="Proteomes" id="UP000299102"/>
    </source>
</evidence>
<dbReference type="Proteomes" id="UP000299102">
    <property type="component" value="Unassembled WGS sequence"/>
</dbReference>
<sequence>MPRSEVENVDKVSVTPEGQEKPAFTCPLGLFQFKRMAMGLINSGNPVERKTRDLNPQLAILVELNHDKWDTHLASIRLAMNTSVVTQSTGQTANSHFRRDGAYVAREVQRVAALLKNDKGMSEEEYHAPLLTLFVISVTERPVRAKRSRGRLKRKLTPREFVTLALEGEAISRLVTLSSVAVWRN</sequence>